<evidence type="ECO:0000256" key="1">
    <source>
        <dbReference type="ARBA" id="ARBA00004651"/>
    </source>
</evidence>
<evidence type="ECO:0000313" key="8">
    <source>
        <dbReference type="Proteomes" id="UP000537141"/>
    </source>
</evidence>
<dbReference type="EMBL" id="JACHHU010000031">
    <property type="protein sequence ID" value="MBB6544541.1"/>
    <property type="molecule type" value="Genomic_DNA"/>
</dbReference>
<dbReference type="GO" id="GO:0015171">
    <property type="term" value="F:amino acid transmembrane transporter activity"/>
    <property type="evidence" value="ECO:0007669"/>
    <property type="project" value="TreeGrafter"/>
</dbReference>
<evidence type="ECO:0000313" key="7">
    <source>
        <dbReference type="EMBL" id="MBB6544541.1"/>
    </source>
</evidence>
<keyword evidence="8" id="KW-1185">Reference proteome</keyword>
<dbReference type="InterPro" id="IPR001123">
    <property type="entry name" value="LeuE-type"/>
</dbReference>
<keyword evidence="2" id="KW-1003">Cell membrane</keyword>
<dbReference type="RefSeq" id="WP_184425749.1">
    <property type="nucleotide sequence ID" value="NZ_AP027362.1"/>
</dbReference>
<feature type="transmembrane region" description="Helical" evidence="6">
    <location>
        <begin position="176"/>
        <end position="195"/>
    </location>
</feature>
<dbReference type="PANTHER" id="PTHR30086">
    <property type="entry name" value="ARGININE EXPORTER PROTEIN ARGO"/>
    <property type="match status" value="1"/>
</dbReference>
<accession>A0A7X0NJH0</accession>
<dbReference type="AlphaFoldDB" id="A0A7X0NJH0"/>
<evidence type="ECO:0000256" key="4">
    <source>
        <dbReference type="ARBA" id="ARBA00022989"/>
    </source>
</evidence>
<keyword evidence="5 6" id="KW-0472">Membrane</keyword>
<feature type="transmembrane region" description="Helical" evidence="6">
    <location>
        <begin position="34"/>
        <end position="54"/>
    </location>
</feature>
<keyword evidence="3 6" id="KW-0812">Transmembrane</keyword>
<keyword evidence="4 6" id="KW-1133">Transmembrane helix</keyword>
<dbReference type="GO" id="GO:0005886">
    <property type="term" value="C:plasma membrane"/>
    <property type="evidence" value="ECO:0007669"/>
    <property type="project" value="UniProtKB-SubCell"/>
</dbReference>
<protein>
    <submittedName>
        <fullName evidence="7">L-lysine exporter family protein LysE/ArgO</fullName>
    </submittedName>
</protein>
<feature type="transmembrane region" description="Helical" evidence="6">
    <location>
        <begin position="143"/>
        <end position="164"/>
    </location>
</feature>
<gene>
    <name evidence="7" type="ORF">HNQ55_003074</name>
</gene>
<dbReference type="Pfam" id="PF01810">
    <property type="entry name" value="LysE"/>
    <property type="match status" value="1"/>
</dbReference>
<proteinExistence type="predicted"/>
<evidence type="ECO:0000256" key="2">
    <source>
        <dbReference type="ARBA" id="ARBA00022475"/>
    </source>
</evidence>
<organism evidence="7 8">
    <name type="scientific">Thalassotalea piscium</name>
    <dbReference type="NCBI Taxonomy" id="1230533"/>
    <lineage>
        <taxon>Bacteria</taxon>
        <taxon>Pseudomonadati</taxon>
        <taxon>Pseudomonadota</taxon>
        <taxon>Gammaproteobacteria</taxon>
        <taxon>Alteromonadales</taxon>
        <taxon>Colwelliaceae</taxon>
        <taxon>Thalassotalea</taxon>
    </lineage>
</organism>
<name>A0A7X0NJH0_9GAMM</name>
<dbReference type="Proteomes" id="UP000537141">
    <property type="component" value="Unassembled WGS sequence"/>
</dbReference>
<comment type="subcellular location">
    <subcellularLocation>
        <location evidence="1">Cell membrane</location>
        <topology evidence="1">Multi-pass membrane protein</topology>
    </subcellularLocation>
</comment>
<evidence type="ECO:0000256" key="3">
    <source>
        <dbReference type="ARBA" id="ARBA00022692"/>
    </source>
</evidence>
<reference evidence="7 8" key="1">
    <citation type="submission" date="2020-08" db="EMBL/GenBank/DDBJ databases">
        <title>Genomic Encyclopedia of Type Strains, Phase IV (KMG-IV): sequencing the most valuable type-strain genomes for metagenomic binning, comparative biology and taxonomic classification.</title>
        <authorList>
            <person name="Goeker M."/>
        </authorList>
    </citation>
    <scope>NUCLEOTIDE SEQUENCE [LARGE SCALE GENOMIC DNA]</scope>
    <source>
        <strain evidence="7 8">DSM 26287</strain>
    </source>
</reference>
<sequence>MSFISGLILGLSLIVAIGAQNIWVLSQSMAGANRLVIAVVCIVCDASLIVFGVYSAQELQQWIPEFIPLFTWGGIALLIYLAYGSAKRAYIGSSGMKLDETVTVDWRKTALTALAISLLNPHVYLDTVILLGSVGALQPSPTLFAVGACIASVMWFGSLVLFSPKLKRLLSSPKRWRIFDSTISILLCVVAAQLYTYT</sequence>
<comment type="caution">
    <text evidence="7">The sequence shown here is derived from an EMBL/GenBank/DDBJ whole genome shotgun (WGS) entry which is preliminary data.</text>
</comment>
<dbReference type="PANTHER" id="PTHR30086:SF20">
    <property type="entry name" value="ARGININE EXPORTER PROTEIN ARGO-RELATED"/>
    <property type="match status" value="1"/>
</dbReference>
<evidence type="ECO:0000256" key="6">
    <source>
        <dbReference type="SAM" id="Phobius"/>
    </source>
</evidence>
<feature type="transmembrane region" description="Helical" evidence="6">
    <location>
        <begin position="66"/>
        <end position="86"/>
    </location>
</feature>
<evidence type="ECO:0000256" key="5">
    <source>
        <dbReference type="ARBA" id="ARBA00023136"/>
    </source>
</evidence>